<accession>A0A329RPQ8</accession>
<reference evidence="1" key="2">
    <citation type="submission" date="2018-10" db="EMBL/GenBank/DDBJ databases">
        <title>Effector identification in a new, highly contiguous assembly of the strawberry crown rot pathogen Phytophthora cactorum.</title>
        <authorList>
            <person name="Armitage A.D."/>
            <person name="Nellist C.F."/>
            <person name="Bates H."/>
            <person name="Vickerstaff R.J."/>
            <person name="Harrison R.J."/>
        </authorList>
    </citation>
    <scope>NUCLEOTIDE SEQUENCE</scope>
    <source>
        <strain evidence="1">15-7</strain>
        <strain evidence="2">4032</strain>
        <strain evidence="3">P415</strain>
        <strain evidence="4">P421</strain>
    </source>
</reference>
<organism evidence="5 6">
    <name type="scientific">Phytophthora cactorum</name>
    <dbReference type="NCBI Taxonomy" id="29920"/>
    <lineage>
        <taxon>Eukaryota</taxon>
        <taxon>Sar</taxon>
        <taxon>Stramenopiles</taxon>
        <taxon>Oomycota</taxon>
        <taxon>Peronosporomycetes</taxon>
        <taxon>Peronosporales</taxon>
        <taxon>Peronosporaceae</taxon>
        <taxon>Phytophthora</taxon>
    </lineage>
</organism>
<protein>
    <submittedName>
        <fullName evidence="5">Uncharacterized protein</fullName>
    </submittedName>
</protein>
<dbReference type="Proteomes" id="UP000251314">
    <property type="component" value="Unassembled WGS sequence"/>
</dbReference>
<dbReference type="EMBL" id="RCMG01000343">
    <property type="protein sequence ID" value="KAG2856223.1"/>
    <property type="molecule type" value="Genomic_DNA"/>
</dbReference>
<dbReference type="Proteomes" id="UP000735874">
    <property type="component" value="Unassembled WGS sequence"/>
</dbReference>
<keyword evidence="6" id="KW-1185">Reference proteome</keyword>
<evidence type="ECO:0000313" key="2">
    <source>
        <dbReference type="EMBL" id="KAG2898948.1"/>
    </source>
</evidence>
<dbReference type="VEuPathDB" id="FungiDB:PC110_g16940"/>
<evidence type="ECO:0000313" key="5">
    <source>
        <dbReference type="EMBL" id="RAW26654.1"/>
    </source>
</evidence>
<sequence>MGCRQVVTCDNAWLDFSPEKRGRGDNEGRRRRWSWLDGRGVRARGGLRELEKDGVLKGDAGRTGKGNYADVGKENQIGDFKIHGPVDVANA</sequence>
<evidence type="ECO:0000313" key="3">
    <source>
        <dbReference type="EMBL" id="KAG2980689.1"/>
    </source>
</evidence>
<dbReference type="AlphaFoldDB" id="A0A329RPQ8"/>
<evidence type="ECO:0000313" key="6">
    <source>
        <dbReference type="Proteomes" id="UP000251314"/>
    </source>
</evidence>
<gene>
    <name evidence="5" type="ORF">PC110_g16940</name>
    <name evidence="1" type="ORF">PC113_g11776</name>
    <name evidence="2" type="ORF">PC115_g16689</name>
    <name evidence="3" type="ORF">PC118_g11035</name>
    <name evidence="4" type="ORF">PC129_g19115</name>
</gene>
<dbReference type="EMBL" id="MJFZ01000629">
    <property type="protein sequence ID" value="RAW26654.1"/>
    <property type="molecule type" value="Genomic_DNA"/>
</dbReference>
<proteinExistence type="predicted"/>
<name>A0A329RPQ8_9STRA</name>
<reference evidence="5 6" key="1">
    <citation type="submission" date="2018-01" db="EMBL/GenBank/DDBJ databases">
        <title>Draft genome of the strawberry crown rot pathogen Phytophthora cactorum.</title>
        <authorList>
            <person name="Armitage A.D."/>
            <person name="Lysoe E."/>
            <person name="Nellist C.F."/>
            <person name="Harrison R.J."/>
            <person name="Brurberg M.B."/>
        </authorList>
    </citation>
    <scope>NUCLEOTIDE SEQUENCE [LARGE SCALE GENOMIC DNA]</scope>
    <source>
        <strain evidence="5 6">10300</strain>
    </source>
</reference>
<comment type="caution">
    <text evidence="5">The sequence shown here is derived from an EMBL/GenBank/DDBJ whole genome shotgun (WGS) entry which is preliminary data.</text>
</comment>
<dbReference type="EMBL" id="RCMI01000746">
    <property type="protein sequence ID" value="KAG2898948.1"/>
    <property type="molecule type" value="Genomic_DNA"/>
</dbReference>
<evidence type="ECO:0000313" key="1">
    <source>
        <dbReference type="EMBL" id="KAG2856223.1"/>
    </source>
</evidence>
<dbReference type="EMBL" id="RCMV01001188">
    <property type="protein sequence ID" value="KAG3209881.1"/>
    <property type="molecule type" value="Genomic_DNA"/>
</dbReference>
<dbReference type="Proteomes" id="UP000774804">
    <property type="component" value="Unassembled WGS sequence"/>
</dbReference>
<evidence type="ECO:0000313" key="4">
    <source>
        <dbReference type="EMBL" id="KAG3209881.1"/>
    </source>
</evidence>
<dbReference type="Proteomes" id="UP000697107">
    <property type="component" value="Unassembled WGS sequence"/>
</dbReference>
<dbReference type="EMBL" id="RCML01000328">
    <property type="protein sequence ID" value="KAG2980689.1"/>
    <property type="molecule type" value="Genomic_DNA"/>
</dbReference>
<dbReference type="Proteomes" id="UP000760860">
    <property type="component" value="Unassembled WGS sequence"/>
</dbReference>